<evidence type="ECO:0000313" key="3">
    <source>
        <dbReference type="Proteomes" id="UP001500021"/>
    </source>
</evidence>
<organism evidence="2 3">
    <name type="scientific">Colwellia asteriadis</name>
    <dbReference type="NCBI Taxonomy" id="517723"/>
    <lineage>
        <taxon>Bacteria</taxon>
        <taxon>Pseudomonadati</taxon>
        <taxon>Pseudomonadota</taxon>
        <taxon>Gammaproteobacteria</taxon>
        <taxon>Alteromonadales</taxon>
        <taxon>Colwelliaceae</taxon>
        <taxon>Colwellia</taxon>
    </lineage>
</organism>
<dbReference type="Pfam" id="PF11456">
    <property type="entry name" value="DUF3019"/>
    <property type="match status" value="1"/>
</dbReference>
<reference evidence="2 3" key="1">
    <citation type="journal article" date="2019" name="Int. J. Syst. Evol. Microbiol.">
        <title>The Global Catalogue of Microorganisms (GCM) 10K type strain sequencing project: providing services to taxonomists for standard genome sequencing and annotation.</title>
        <authorList>
            <consortium name="The Broad Institute Genomics Platform"/>
            <consortium name="The Broad Institute Genome Sequencing Center for Infectious Disease"/>
            <person name="Wu L."/>
            <person name="Ma J."/>
        </authorList>
    </citation>
    <scope>NUCLEOTIDE SEQUENCE [LARGE SCALE GENOMIC DNA]</scope>
    <source>
        <strain evidence="2 3">JCM 15608</strain>
    </source>
</reference>
<dbReference type="RefSeq" id="WP_343815856.1">
    <property type="nucleotide sequence ID" value="NZ_BAAAFA010000003.1"/>
</dbReference>
<dbReference type="Proteomes" id="UP001500021">
    <property type="component" value="Unassembled WGS sequence"/>
</dbReference>
<evidence type="ECO:0008006" key="4">
    <source>
        <dbReference type="Google" id="ProtNLM"/>
    </source>
</evidence>
<dbReference type="EMBL" id="BAAAFA010000003">
    <property type="protein sequence ID" value="GAA0814148.1"/>
    <property type="molecule type" value="Genomic_DNA"/>
</dbReference>
<dbReference type="InterPro" id="IPR021559">
    <property type="entry name" value="DUF3019"/>
</dbReference>
<name>A0ABN1L5F2_9GAMM</name>
<accession>A0ABN1L5F2</accession>
<comment type="caution">
    <text evidence="2">The sequence shown here is derived from an EMBL/GenBank/DDBJ whole genome shotgun (WGS) entry which is preliminary data.</text>
</comment>
<evidence type="ECO:0000313" key="2">
    <source>
        <dbReference type="EMBL" id="GAA0814148.1"/>
    </source>
</evidence>
<keyword evidence="3" id="KW-1185">Reference proteome</keyword>
<protein>
    <recommendedName>
        <fullName evidence="4">DUF3019 domain-containing protein</fullName>
    </recommendedName>
</protein>
<keyword evidence="1" id="KW-0732">Signal</keyword>
<evidence type="ECO:0000256" key="1">
    <source>
        <dbReference type="SAM" id="SignalP"/>
    </source>
</evidence>
<gene>
    <name evidence="2" type="ORF">GCM10009111_10590</name>
</gene>
<feature type="chain" id="PRO_5047316549" description="DUF3019 domain-containing protein" evidence="1">
    <location>
        <begin position="24"/>
        <end position="154"/>
    </location>
</feature>
<feature type="signal peptide" evidence="1">
    <location>
        <begin position="1"/>
        <end position="23"/>
    </location>
</feature>
<sequence>MYFKANRIISVLLLYGVLYPVQAMEQKQPTENGNNTEAALQATQLKYIPSTTQFSVLPEQCVTLRQGRDCFAEVNISWQSDSKQSLCLYQEGIEKHIVCWHEHDSADIAIDFVSNKNINYQLRNISDNKVVAETEIKVSWLHKSNARKRRWRLF</sequence>
<proteinExistence type="predicted"/>